<comment type="subcellular location">
    <subcellularLocation>
        <location evidence="1 7">Cell membrane</location>
        <topology evidence="1 7">Multi-pass membrane protein</topology>
    </subcellularLocation>
</comment>
<evidence type="ECO:0000256" key="4">
    <source>
        <dbReference type="ARBA" id="ARBA00022692"/>
    </source>
</evidence>
<evidence type="ECO:0000313" key="10">
    <source>
        <dbReference type="Proteomes" id="UP000242754"/>
    </source>
</evidence>
<reference evidence="9 10" key="1">
    <citation type="submission" date="2016-02" db="EMBL/GenBank/DDBJ databases">
        <authorList>
            <person name="Wen L."/>
            <person name="He K."/>
            <person name="Yang H."/>
        </authorList>
    </citation>
    <scope>NUCLEOTIDE SEQUENCE [LARGE SCALE GENOMIC DNA]</scope>
    <source>
        <strain evidence="9">Trichococcus palustris</strain>
    </source>
</reference>
<keyword evidence="5 7" id="KW-1133">Transmembrane helix</keyword>
<dbReference type="PANTHER" id="PTHR43386">
    <property type="entry name" value="OLIGOPEPTIDE TRANSPORT SYSTEM PERMEASE PROTEIN APPC"/>
    <property type="match status" value="1"/>
</dbReference>
<protein>
    <recommendedName>
        <fullName evidence="8">ABC transmembrane type-1 domain-containing protein</fullName>
    </recommendedName>
</protein>
<keyword evidence="3" id="KW-1003">Cell membrane</keyword>
<dbReference type="PROSITE" id="PS50928">
    <property type="entry name" value="ABC_TM1"/>
    <property type="match status" value="1"/>
</dbReference>
<accession>A0A143Y6C2</accession>
<feature type="transmembrane region" description="Helical" evidence="7">
    <location>
        <begin position="55"/>
        <end position="77"/>
    </location>
</feature>
<feature type="transmembrane region" description="Helical" evidence="7">
    <location>
        <begin position="235"/>
        <end position="253"/>
    </location>
</feature>
<gene>
    <name evidence="9" type="ORF">Tpal_363</name>
</gene>
<dbReference type="STRING" id="140314.SAMN04488076_10371"/>
<evidence type="ECO:0000256" key="6">
    <source>
        <dbReference type="ARBA" id="ARBA00023136"/>
    </source>
</evidence>
<dbReference type="Pfam" id="PF00528">
    <property type="entry name" value="BPD_transp_1"/>
    <property type="match status" value="1"/>
</dbReference>
<feature type="domain" description="ABC transmembrane type-1" evidence="8">
    <location>
        <begin position="117"/>
        <end position="309"/>
    </location>
</feature>
<dbReference type="GO" id="GO:0055085">
    <property type="term" value="P:transmembrane transport"/>
    <property type="evidence" value="ECO:0007669"/>
    <property type="project" value="InterPro"/>
</dbReference>
<evidence type="ECO:0000256" key="5">
    <source>
        <dbReference type="ARBA" id="ARBA00022989"/>
    </source>
</evidence>
<dbReference type="InterPro" id="IPR000515">
    <property type="entry name" value="MetI-like"/>
</dbReference>
<comment type="similarity">
    <text evidence="7">Belongs to the binding-protein-dependent transport system permease family.</text>
</comment>
<dbReference type="InterPro" id="IPR035906">
    <property type="entry name" value="MetI-like_sf"/>
</dbReference>
<dbReference type="AlphaFoldDB" id="A0A143Y6C2"/>
<feature type="transmembrane region" description="Helical" evidence="7">
    <location>
        <begin position="121"/>
        <end position="145"/>
    </location>
</feature>
<name>A0A143Y6C2_9LACT</name>
<keyword evidence="4 7" id="KW-0812">Transmembrane</keyword>
<evidence type="ECO:0000256" key="1">
    <source>
        <dbReference type="ARBA" id="ARBA00004651"/>
    </source>
</evidence>
<dbReference type="Gene3D" id="1.10.3720.10">
    <property type="entry name" value="MetI-like"/>
    <property type="match status" value="1"/>
</dbReference>
<keyword evidence="10" id="KW-1185">Reference proteome</keyword>
<evidence type="ECO:0000313" key="9">
    <source>
        <dbReference type="EMBL" id="CZQ82826.1"/>
    </source>
</evidence>
<dbReference type="SUPFAM" id="SSF161098">
    <property type="entry name" value="MetI-like"/>
    <property type="match status" value="1"/>
</dbReference>
<dbReference type="InterPro" id="IPR050366">
    <property type="entry name" value="BP-dependent_transpt_permease"/>
</dbReference>
<keyword evidence="6 7" id="KW-0472">Membrane</keyword>
<sequence length="323" mass="35529">MYTEEEKKTGKMEEIASEIKKVVKHDTGHRNEFIEETDEQVGFQVIVREFKKERFAVLSFWLLIILLASIFVGAALLDKEQVMRVDILNRYATPGRDHLLGTDEGGRDVFGQLLIGARNSAVIGVSVTVLTGFIGIGLGIISGYYGGVVDSILMRTVDFVMVLPANILIIVFVSMLATYNMATLILIMSAFSWMGKARIFRSRTLSEKGRDYVNASKTMGTSDFKIMFREMLPNLSSLIIVNSALNIAGNIGIETGLSFLGFGLPLDTPSLGTLIGYATSSDVITNKAWVWLPAVLLVLVLMLCINYIGQALQRAADSKQRLG</sequence>
<evidence type="ECO:0000259" key="8">
    <source>
        <dbReference type="PROSITE" id="PS50928"/>
    </source>
</evidence>
<dbReference type="GO" id="GO:0005886">
    <property type="term" value="C:plasma membrane"/>
    <property type="evidence" value="ECO:0007669"/>
    <property type="project" value="UniProtKB-SubCell"/>
</dbReference>
<proteinExistence type="inferred from homology"/>
<dbReference type="Proteomes" id="UP000242754">
    <property type="component" value="Unassembled WGS sequence"/>
</dbReference>
<dbReference type="PANTHER" id="PTHR43386:SF1">
    <property type="entry name" value="D,D-DIPEPTIDE TRANSPORT SYSTEM PERMEASE PROTEIN DDPC-RELATED"/>
    <property type="match status" value="1"/>
</dbReference>
<organism evidence="9 10">
    <name type="scientific">Trichococcus palustris</name>
    <dbReference type="NCBI Taxonomy" id="140314"/>
    <lineage>
        <taxon>Bacteria</taxon>
        <taxon>Bacillati</taxon>
        <taxon>Bacillota</taxon>
        <taxon>Bacilli</taxon>
        <taxon>Lactobacillales</taxon>
        <taxon>Carnobacteriaceae</taxon>
        <taxon>Trichococcus</taxon>
    </lineage>
</organism>
<dbReference type="EMBL" id="FJNE01000001">
    <property type="protein sequence ID" value="CZQ82826.1"/>
    <property type="molecule type" value="Genomic_DNA"/>
</dbReference>
<feature type="transmembrane region" description="Helical" evidence="7">
    <location>
        <begin position="165"/>
        <end position="193"/>
    </location>
</feature>
<keyword evidence="2 7" id="KW-0813">Transport</keyword>
<evidence type="ECO:0000256" key="7">
    <source>
        <dbReference type="RuleBase" id="RU363032"/>
    </source>
</evidence>
<evidence type="ECO:0000256" key="3">
    <source>
        <dbReference type="ARBA" id="ARBA00022475"/>
    </source>
</evidence>
<feature type="transmembrane region" description="Helical" evidence="7">
    <location>
        <begin position="288"/>
        <end position="309"/>
    </location>
</feature>
<dbReference type="CDD" id="cd06261">
    <property type="entry name" value="TM_PBP2"/>
    <property type="match status" value="1"/>
</dbReference>
<evidence type="ECO:0000256" key="2">
    <source>
        <dbReference type="ARBA" id="ARBA00022448"/>
    </source>
</evidence>